<dbReference type="PROSITE" id="PS51204">
    <property type="entry name" value="HSA"/>
    <property type="match status" value="1"/>
</dbReference>
<dbReference type="InterPro" id="IPR000330">
    <property type="entry name" value="SNF2_N"/>
</dbReference>
<feature type="region of interest" description="Disordered" evidence="11">
    <location>
        <begin position="1316"/>
        <end position="1351"/>
    </location>
</feature>
<accession>A0AAW2RV76</accession>
<dbReference type="InterPro" id="IPR050520">
    <property type="entry name" value="INO80/SWR1_helicase"/>
</dbReference>
<evidence type="ECO:0000256" key="4">
    <source>
        <dbReference type="ARBA" id="ARBA00022741"/>
    </source>
</evidence>
<evidence type="ECO:0000256" key="3">
    <source>
        <dbReference type="ARBA" id="ARBA00012551"/>
    </source>
</evidence>
<feature type="compositionally biased region" description="Acidic residues" evidence="11">
    <location>
        <begin position="169"/>
        <end position="189"/>
    </location>
</feature>
<dbReference type="EMBL" id="JACGWM010000003">
    <property type="protein sequence ID" value="KAL0383749.1"/>
    <property type="molecule type" value="Genomic_DNA"/>
</dbReference>
<feature type="compositionally biased region" description="Basic residues" evidence="11">
    <location>
        <begin position="1341"/>
        <end position="1351"/>
    </location>
</feature>
<dbReference type="InterPro" id="IPR027417">
    <property type="entry name" value="P-loop_NTPase"/>
</dbReference>
<dbReference type="Gene3D" id="3.40.50.10810">
    <property type="entry name" value="Tandem AAA-ATPase domain"/>
    <property type="match status" value="2"/>
</dbReference>
<dbReference type="SMART" id="SM00487">
    <property type="entry name" value="DEXDc"/>
    <property type="match status" value="1"/>
</dbReference>
<sequence>MASKGPRSKLDHESRARRQKALEAPKEPRRPKTHWDHVLEEMVWLSKDFESERKWKLAQAKKVAIRASKGMLDQATRGEKRVKVLYKHQLELDEKKKKTLDKQLEFLLGQTERYSSMLAENLVNSPTLCKSSNLCTIQERPTIQQKGVDESDKKASESDTGSQSKVSVQDEDYDLQPGDESEDDERTIEEDEALITKEEREEELAALQSEIDLPLEEILKRYAAQEVDRENSPNKDDNISEATKLNEYNGKEDDVGYATEIEEVTLPAKPGRRCVESNGVLSVSENHGPVLEKYKRRDSLKKLLESEKKQMLHESNDDQEDDDFVLSAGEEKEYDMDDETTLLEEEELANAESNNTVDEIALLQKESEVPIEELLARYKENCDDDEGVEDGSESLSASGSEEFLGSSEQGNSELKRPDDESNGFQMDIRPYPEEDEAECLGKSGEDTQNEDIIADAAAAARSAQPTGNTFSTTKVRTKFPFLLKYPLREYQHIGLDWLVTMYEKRLNGILADEMGLGKTIMTISLLAHLACEKGIWGPHLIVVPTSVMLNWETEFLKWLVIQDSKVFKRKKWKYLILDEAHLIKNWKSQRWQTLLNFNSKRRILLTGTPLQNDLMELWSLMHFLMPHIFQSHQEFKDWFSNPISGWLRDKRKLSRRQRNLYEDFIASSETQATLASANFFGMISVIMQLRKVCNHPDLFEGRPIVSSFDMSGIDMQLSSSVCSMLASGPFSSVDLCGLGFLFTHQDFSMTSWECEEIQAIATPSSSIVQRALLDDRLSEAKERAAAVAWWNSLRCKRKPMYATGLCELVSVKHPVHDIHRQKQNPLSYLYSSKLADIVLSPVERFRKMVDQVESFMFAIPAARAPPPVCWCSKGGSPVFVQETCKDRWSQTFFPLLTPFRPAIVRRQVYFPDRRLIQFDCGKLQELAVLLRRLKSEGHRALIFTQMTKMLDILEAFINLYGYTYMRLDGSTQPEERQTLMQRFNTNPKIFLFILSTRSGGVGINLVGADTVIFYDSDWNPAMDQQAQDRCHRIGQTREVHIYRLISESTIEENILKKANQKRALDDLVIQSGSYNTEFFKKLDPMELFSGTVPPKDVQTEKTSNNTGDTALSSVDLEAALKNAEDEADYMALKRVEEEEAVDNQEFTEEGVGKLEDDELVNEEELKPDCPAENTALVAKSDEGNVVSGSQPVEEGALAFPYKEDDVDMLADVKQMAAAAAAAGQAILSFENQLRPIDRYAIRFLELWDPIIDKAAIESHTEIEETEWELERIEKLKDDMEAEIDDDEAGMLILQLKYKQQVEALAQHQLMEDLEREAQEKEALENGNSDSPRNNISVAAKPKSKKKTKKAKFKSLKKGALVSKSISVKEESSIEPMSIDDDLIDDEMITSPEPLSPCSTQEKKRKPTSDDEEQKSRKKSRKLKASELGDMLLYPKYSSKHQNELKDLKICDNGVLDLECKQTSRSRTRGKLSIPFMPLKRVFTIKPEKLKKKANIWSKDFFPSPDLWSPKEDAVLCSVVHEFRHPIHCSERFRELIQRYVFSASDAINNDKAVGIGSGKSLLRVTEFELIWITEPLESNLIQAFSMDNIRVLLGIASELPDHELLLQKHFFAVLSAAWRDQSRSNHRNKALSSQNGFYSSQKLSGSKINHHNPMGKLSGKMEFTNLLQCGKLVAAALSGDSSCQSDDRLSVFNQDELLVARERLDLTLQLQEECNEASSLPPVINVSILGPDPPSLKMNAGEDRHFKSAQSQFRTASGTHIDSYYRGESQGFSMGDSRSWTPQLPYLGKHKLPVPDLVKPSKSKLRKTSKDHTDLHCLTTSEVFQPMPLIPADPPSMRFDEFPSCLPEAGILEFDSNCFLDMGCEVTFLDTPGVVPFHFGPDLTSGLDDFSILPEFTDIGKEVLPVNEGIHYSRLGSHCCALGE</sequence>
<feature type="compositionally biased region" description="Polar residues" evidence="11">
    <location>
        <begin position="1325"/>
        <end position="1335"/>
    </location>
</feature>
<feature type="domain" description="Helicase C-terminal" evidence="13">
    <location>
        <begin position="925"/>
        <end position="1075"/>
    </location>
</feature>
<proteinExistence type="inferred from homology"/>
<evidence type="ECO:0000256" key="6">
    <source>
        <dbReference type="ARBA" id="ARBA00022806"/>
    </source>
</evidence>
<dbReference type="InterPro" id="IPR038718">
    <property type="entry name" value="SNF2-like_sf"/>
</dbReference>
<feature type="region of interest" description="Disordered" evidence="11">
    <location>
        <begin position="1386"/>
        <end position="1421"/>
    </location>
</feature>
<feature type="domain" description="HSA" evidence="14">
    <location>
        <begin position="22"/>
        <end position="103"/>
    </location>
</feature>
<evidence type="ECO:0000256" key="11">
    <source>
        <dbReference type="SAM" id="MobiDB-lite"/>
    </source>
</evidence>
<feature type="compositionally biased region" description="Acidic residues" evidence="11">
    <location>
        <begin position="382"/>
        <end position="392"/>
    </location>
</feature>
<evidence type="ECO:0000256" key="5">
    <source>
        <dbReference type="ARBA" id="ARBA00022801"/>
    </source>
</evidence>
<feature type="compositionally biased region" description="Polar residues" evidence="11">
    <location>
        <begin position="134"/>
        <end position="145"/>
    </location>
</feature>
<dbReference type="Pfam" id="PF00176">
    <property type="entry name" value="SNF2-rel_dom"/>
    <property type="match status" value="2"/>
</dbReference>
<dbReference type="InterPro" id="IPR001650">
    <property type="entry name" value="Helicase_C-like"/>
</dbReference>
<dbReference type="PROSITE" id="PS51192">
    <property type="entry name" value="HELICASE_ATP_BIND_1"/>
    <property type="match status" value="1"/>
</dbReference>
<evidence type="ECO:0000259" key="13">
    <source>
        <dbReference type="PROSITE" id="PS51194"/>
    </source>
</evidence>
<organism evidence="15">
    <name type="scientific">Sesamum calycinum</name>
    <dbReference type="NCBI Taxonomy" id="2727403"/>
    <lineage>
        <taxon>Eukaryota</taxon>
        <taxon>Viridiplantae</taxon>
        <taxon>Streptophyta</taxon>
        <taxon>Embryophyta</taxon>
        <taxon>Tracheophyta</taxon>
        <taxon>Spermatophyta</taxon>
        <taxon>Magnoliopsida</taxon>
        <taxon>eudicotyledons</taxon>
        <taxon>Gunneridae</taxon>
        <taxon>Pentapetalae</taxon>
        <taxon>asterids</taxon>
        <taxon>lamiids</taxon>
        <taxon>Lamiales</taxon>
        <taxon>Pedaliaceae</taxon>
        <taxon>Sesamum</taxon>
    </lineage>
</organism>
<feature type="region of interest" description="Disordered" evidence="11">
    <location>
        <begin position="1"/>
        <end position="33"/>
    </location>
</feature>
<dbReference type="PANTHER" id="PTHR45685:SF1">
    <property type="entry name" value="HELICASE SRCAP"/>
    <property type="match status" value="1"/>
</dbReference>
<dbReference type="InterPro" id="IPR014012">
    <property type="entry name" value="HSA_dom"/>
</dbReference>
<dbReference type="EC" id="3.6.4.12" evidence="3"/>
<feature type="region of interest" description="Disordered" evidence="11">
    <location>
        <begin position="377"/>
        <end position="427"/>
    </location>
</feature>
<evidence type="ECO:0000256" key="7">
    <source>
        <dbReference type="ARBA" id="ARBA00022840"/>
    </source>
</evidence>
<feature type="compositionally biased region" description="Low complexity" evidence="11">
    <location>
        <begin position="393"/>
        <end position="410"/>
    </location>
</feature>
<keyword evidence="4" id="KW-0547">Nucleotide-binding</keyword>
<dbReference type="InterPro" id="IPR014001">
    <property type="entry name" value="Helicase_ATP-bd"/>
</dbReference>
<feature type="compositionally biased region" description="Basic and acidic residues" evidence="11">
    <location>
        <begin position="147"/>
        <end position="157"/>
    </location>
</feature>
<evidence type="ECO:0000256" key="10">
    <source>
        <dbReference type="ARBA" id="ARBA00023242"/>
    </source>
</evidence>
<dbReference type="GO" id="GO:0005524">
    <property type="term" value="F:ATP binding"/>
    <property type="evidence" value="ECO:0007669"/>
    <property type="project" value="UniProtKB-KW"/>
</dbReference>
<protein>
    <recommendedName>
        <fullName evidence="3">DNA helicase</fullName>
        <ecNumber evidence="3">3.6.4.12</ecNumber>
    </recommendedName>
</protein>
<dbReference type="SMART" id="SM00573">
    <property type="entry name" value="HSA"/>
    <property type="match status" value="1"/>
</dbReference>
<comment type="similarity">
    <text evidence="2">Belongs to the SNF2/RAD54 helicase family. SWR1 subfamily.</text>
</comment>
<dbReference type="FunFam" id="3.40.50.300:FF:000655">
    <property type="entry name" value="Protein PHOTOPERIOD-INDEPENDENT EARLY FLOWERING 1"/>
    <property type="match status" value="1"/>
</dbReference>
<dbReference type="CDD" id="cd18793">
    <property type="entry name" value="SF2_C_SNF"/>
    <property type="match status" value="1"/>
</dbReference>
<feature type="region of interest" description="Disordered" evidence="11">
    <location>
        <begin position="224"/>
        <end position="251"/>
    </location>
</feature>
<dbReference type="GO" id="GO:0003678">
    <property type="term" value="F:DNA helicase activity"/>
    <property type="evidence" value="ECO:0007669"/>
    <property type="project" value="UniProtKB-EC"/>
</dbReference>
<dbReference type="GO" id="GO:0003677">
    <property type="term" value="F:DNA binding"/>
    <property type="evidence" value="ECO:0007669"/>
    <property type="project" value="UniProtKB-KW"/>
</dbReference>
<evidence type="ECO:0000256" key="9">
    <source>
        <dbReference type="ARBA" id="ARBA00023125"/>
    </source>
</evidence>
<dbReference type="GO" id="GO:0000812">
    <property type="term" value="C:Swr1 complex"/>
    <property type="evidence" value="ECO:0007669"/>
    <property type="project" value="TreeGrafter"/>
</dbReference>
<dbReference type="SUPFAM" id="SSF52540">
    <property type="entry name" value="P-loop containing nucleoside triphosphate hydrolases"/>
    <property type="match status" value="2"/>
</dbReference>
<feature type="region of interest" description="Disordered" evidence="11">
    <location>
        <begin position="134"/>
        <end position="189"/>
    </location>
</feature>
<feature type="compositionally biased region" description="Basic and acidic residues" evidence="11">
    <location>
        <begin position="8"/>
        <end position="33"/>
    </location>
</feature>
<comment type="subcellular location">
    <subcellularLocation>
        <location evidence="1">Nucleus</location>
    </subcellularLocation>
</comment>
<evidence type="ECO:0000256" key="8">
    <source>
        <dbReference type="ARBA" id="ARBA00022853"/>
    </source>
</evidence>
<dbReference type="Pfam" id="PF00271">
    <property type="entry name" value="Helicase_C"/>
    <property type="match status" value="1"/>
</dbReference>
<evidence type="ECO:0000313" key="15">
    <source>
        <dbReference type="EMBL" id="KAL0383749.1"/>
    </source>
</evidence>
<feature type="compositionally biased region" description="Basic and acidic residues" evidence="11">
    <location>
        <begin position="226"/>
        <end position="238"/>
    </location>
</feature>
<comment type="caution">
    <text evidence="15">The sequence shown here is derived from an EMBL/GenBank/DDBJ whole genome shotgun (WGS) entry which is preliminary data.</text>
</comment>
<evidence type="ECO:0000256" key="2">
    <source>
        <dbReference type="ARBA" id="ARBA00009220"/>
    </source>
</evidence>
<keyword evidence="8" id="KW-0156">Chromatin regulator</keyword>
<gene>
    <name evidence="15" type="ORF">Scaly_0662200</name>
</gene>
<dbReference type="Pfam" id="PF07529">
    <property type="entry name" value="HSA"/>
    <property type="match status" value="1"/>
</dbReference>
<evidence type="ECO:0000259" key="14">
    <source>
        <dbReference type="PROSITE" id="PS51204"/>
    </source>
</evidence>
<keyword evidence="7" id="KW-0067">ATP-binding</keyword>
<evidence type="ECO:0000256" key="1">
    <source>
        <dbReference type="ARBA" id="ARBA00004123"/>
    </source>
</evidence>
<dbReference type="SMART" id="SM00490">
    <property type="entry name" value="HELICc"/>
    <property type="match status" value="1"/>
</dbReference>
<feature type="compositionally biased region" description="Polar residues" evidence="11">
    <location>
        <begin position="158"/>
        <end position="167"/>
    </location>
</feature>
<dbReference type="InterPro" id="IPR049730">
    <property type="entry name" value="SNF2/RAD54-like_C"/>
</dbReference>
<reference evidence="15" key="1">
    <citation type="submission" date="2020-06" db="EMBL/GenBank/DDBJ databases">
        <authorList>
            <person name="Li T."/>
            <person name="Hu X."/>
            <person name="Zhang T."/>
            <person name="Song X."/>
            <person name="Zhang H."/>
            <person name="Dai N."/>
            <person name="Sheng W."/>
            <person name="Hou X."/>
            <person name="Wei L."/>
        </authorList>
    </citation>
    <scope>NUCLEOTIDE SEQUENCE</scope>
    <source>
        <strain evidence="15">KEN8</strain>
        <tissue evidence="15">Leaf</tissue>
    </source>
</reference>
<keyword evidence="6" id="KW-0347">Helicase</keyword>
<feature type="domain" description="Helicase ATP-binding" evidence="12">
    <location>
        <begin position="499"/>
        <end position="627"/>
    </location>
</feature>
<dbReference type="PROSITE" id="PS51194">
    <property type="entry name" value="HELICASE_CTER"/>
    <property type="match status" value="1"/>
</dbReference>
<keyword evidence="5" id="KW-0378">Hydrolase</keyword>
<dbReference type="GO" id="GO:0006338">
    <property type="term" value="P:chromatin remodeling"/>
    <property type="evidence" value="ECO:0007669"/>
    <property type="project" value="TreeGrafter"/>
</dbReference>
<keyword evidence="10" id="KW-0539">Nucleus</keyword>
<reference evidence="15" key="2">
    <citation type="journal article" date="2024" name="Plant">
        <title>Genomic evolution and insights into agronomic trait innovations of Sesamum species.</title>
        <authorList>
            <person name="Miao H."/>
            <person name="Wang L."/>
            <person name="Qu L."/>
            <person name="Liu H."/>
            <person name="Sun Y."/>
            <person name="Le M."/>
            <person name="Wang Q."/>
            <person name="Wei S."/>
            <person name="Zheng Y."/>
            <person name="Lin W."/>
            <person name="Duan Y."/>
            <person name="Cao H."/>
            <person name="Xiong S."/>
            <person name="Wang X."/>
            <person name="Wei L."/>
            <person name="Li C."/>
            <person name="Ma Q."/>
            <person name="Ju M."/>
            <person name="Zhao R."/>
            <person name="Li G."/>
            <person name="Mu C."/>
            <person name="Tian Q."/>
            <person name="Mei H."/>
            <person name="Zhang T."/>
            <person name="Gao T."/>
            <person name="Zhang H."/>
        </authorList>
    </citation>
    <scope>NUCLEOTIDE SEQUENCE</scope>
    <source>
        <strain evidence="15">KEN8</strain>
    </source>
</reference>
<dbReference type="PANTHER" id="PTHR45685">
    <property type="entry name" value="HELICASE SRCAP-RELATED"/>
    <property type="match status" value="1"/>
</dbReference>
<name>A0AAW2RV76_9LAMI</name>
<dbReference type="GO" id="GO:0016887">
    <property type="term" value="F:ATP hydrolysis activity"/>
    <property type="evidence" value="ECO:0007669"/>
    <property type="project" value="TreeGrafter"/>
</dbReference>
<dbReference type="GO" id="GO:0042393">
    <property type="term" value="F:histone binding"/>
    <property type="evidence" value="ECO:0007669"/>
    <property type="project" value="TreeGrafter"/>
</dbReference>
<evidence type="ECO:0000259" key="12">
    <source>
        <dbReference type="PROSITE" id="PS51192"/>
    </source>
</evidence>
<dbReference type="Gene3D" id="3.40.50.300">
    <property type="entry name" value="P-loop containing nucleotide triphosphate hydrolases"/>
    <property type="match status" value="1"/>
</dbReference>
<keyword evidence="9" id="KW-0238">DNA-binding</keyword>